<accession>A0A0G1L257</accession>
<organism evidence="1 2">
    <name type="scientific">Candidatus Giovannonibacteria bacterium GW2011_GWA2_44_26</name>
    <dbReference type="NCBI Taxonomy" id="1618648"/>
    <lineage>
        <taxon>Bacteria</taxon>
        <taxon>Candidatus Giovannoniibacteriota</taxon>
    </lineage>
</organism>
<name>A0A0G1L257_9BACT</name>
<reference evidence="1 2" key="1">
    <citation type="journal article" date="2015" name="Nature">
        <title>rRNA introns, odd ribosomes, and small enigmatic genomes across a large radiation of phyla.</title>
        <authorList>
            <person name="Brown C.T."/>
            <person name="Hug L.A."/>
            <person name="Thomas B.C."/>
            <person name="Sharon I."/>
            <person name="Castelle C.J."/>
            <person name="Singh A."/>
            <person name="Wilkins M.J."/>
            <person name="Williams K.H."/>
            <person name="Banfield J.F."/>
        </authorList>
    </citation>
    <scope>NUCLEOTIDE SEQUENCE [LARGE SCALE GENOMIC DNA]</scope>
</reference>
<dbReference type="GO" id="GO:0003677">
    <property type="term" value="F:DNA binding"/>
    <property type="evidence" value="ECO:0007669"/>
    <property type="project" value="InterPro"/>
</dbReference>
<dbReference type="InterPro" id="IPR010992">
    <property type="entry name" value="IHF-like_DNA-bd_dom_sf"/>
</dbReference>
<sequence length="119" mass="13920">MAWKPPINRQKNGNFLDDQRFYRLLSEKCNFIGEDVSLVFYAGMVEVVRQELARHGVARLPHLGDFALVEQKSRPAWVGKIHARIGPRDVLKFYPKEKLRRYFGKRQGNPIVLRVLDSR</sequence>
<gene>
    <name evidence="1" type="ORF">UW55_C0010G0021</name>
</gene>
<proteinExistence type="predicted"/>
<evidence type="ECO:0000313" key="2">
    <source>
        <dbReference type="Proteomes" id="UP000033945"/>
    </source>
</evidence>
<dbReference type="AlphaFoldDB" id="A0A0G1L257"/>
<dbReference type="EMBL" id="LCIT01000010">
    <property type="protein sequence ID" value="KKT62672.1"/>
    <property type="molecule type" value="Genomic_DNA"/>
</dbReference>
<dbReference type="SUPFAM" id="SSF47729">
    <property type="entry name" value="IHF-like DNA-binding proteins"/>
    <property type="match status" value="1"/>
</dbReference>
<dbReference type="Proteomes" id="UP000033945">
    <property type="component" value="Unassembled WGS sequence"/>
</dbReference>
<comment type="caution">
    <text evidence="1">The sequence shown here is derived from an EMBL/GenBank/DDBJ whole genome shotgun (WGS) entry which is preliminary data.</text>
</comment>
<evidence type="ECO:0000313" key="1">
    <source>
        <dbReference type="EMBL" id="KKT62672.1"/>
    </source>
</evidence>
<protein>
    <submittedName>
        <fullName evidence="1">Uncharacterized protein</fullName>
    </submittedName>
</protein>